<comment type="pathway">
    <text evidence="2">Cell wall biogenesis; peptidoglycan biosynthesis.</text>
</comment>
<dbReference type="SUPFAM" id="SSF56601">
    <property type="entry name" value="beta-lactamase/transpeptidase-like"/>
    <property type="match status" value="1"/>
</dbReference>
<feature type="signal peptide" evidence="14">
    <location>
        <begin position="1"/>
        <end position="26"/>
    </location>
</feature>
<accession>A0ABS3H607</accession>
<feature type="chain" id="PRO_5046031427" description="serine-type D-Ala-D-Ala carboxypeptidase" evidence="14">
    <location>
        <begin position="27"/>
        <end position="434"/>
    </location>
</feature>
<evidence type="ECO:0000313" key="17">
    <source>
        <dbReference type="Proteomes" id="UP000664256"/>
    </source>
</evidence>
<evidence type="ECO:0000256" key="9">
    <source>
        <dbReference type="ARBA" id="ARBA00022960"/>
    </source>
</evidence>
<dbReference type="InterPro" id="IPR037167">
    <property type="entry name" value="Peptidase_S11_C_sf"/>
</dbReference>
<evidence type="ECO:0000256" key="12">
    <source>
        <dbReference type="ARBA" id="ARBA00034000"/>
    </source>
</evidence>
<evidence type="ECO:0000256" key="4">
    <source>
        <dbReference type="ARBA" id="ARBA00012448"/>
    </source>
</evidence>
<dbReference type="Gene3D" id="2.60.410.10">
    <property type="entry name" value="D-Ala-D-Ala carboxypeptidase, C-terminal domain"/>
    <property type="match status" value="1"/>
</dbReference>
<gene>
    <name evidence="16" type="ORF">JZO76_05030</name>
</gene>
<proteinExistence type="inferred from homology"/>
<dbReference type="Gene3D" id="3.40.710.10">
    <property type="entry name" value="DD-peptidase/beta-lactamase superfamily"/>
    <property type="match status" value="1"/>
</dbReference>
<keyword evidence="17" id="KW-1185">Reference proteome</keyword>
<evidence type="ECO:0000256" key="2">
    <source>
        <dbReference type="ARBA" id="ARBA00004752"/>
    </source>
</evidence>
<evidence type="ECO:0000256" key="11">
    <source>
        <dbReference type="ARBA" id="ARBA00023316"/>
    </source>
</evidence>
<feature type="domain" description="Peptidase S11 D-Ala-D-Ala carboxypeptidase A C-terminal" evidence="15">
    <location>
        <begin position="308"/>
        <end position="415"/>
    </location>
</feature>
<evidence type="ECO:0000259" key="15">
    <source>
        <dbReference type="SMART" id="SM00936"/>
    </source>
</evidence>
<evidence type="ECO:0000256" key="5">
    <source>
        <dbReference type="ARBA" id="ARBA00022645"/>
    </source>
</evidence>
<dbReference type="Pfam" id="PF07943">
    <property type="entry name" value="PBP5_C"/>
    <property type="match status" value="1"/>
</dbReference>
<reference evidence="16 17" key="1">
    <citation type="submission" date="2021-03" db="EMBL/GenBank/DDBJ databases">
        <title>Enterococcal diversity collection.</title>
        <authorList>
            <person name="Gilmore M.S."/>
            <person name="Schwartzman J."/>
            <person name="Van Tyne D."/>
            <person name="Martin M."/>
            <person name="Earl A.M."/>
            <person name="Manson A.L."/>
            <person name="Straub T."/>
            <person name="Salamzade R."/>
            <person name="Saavedra J."/>
            <person name="Lebreton F."/>
            <person name="Prichula J."/>
            <person name="Schaufler K."/>
            <person name="Gaca A."/>
            <person name="Sgardioli B."/>
            <person name="Wagenaar J."/>
            <person name="Strong T."/>
        </authorList>
    </citation>
    <scope>NUCLEOTIDE SEQUENCE [LARGE SCALE GENOMIC DNA]</scope>
    <source>
        <strain evidence="16 17">MJM12</strain>
    </source>
</reference>
<evidence type="ECO:0000256" key="3">
    <source>
        <dbReference type="ARBA" id="ARBA00007164"/>
    </source>
</evidence>
<dbReference type="PRINTS" id="PR00725">
    <property type="entry name" value="DADACBPTASE1"/>
</dbReference>
<dbReference type="EMBL" id="JAFLVT010000007">
    <property type="protein sequence ID" value="MBO0448895.1"/>
    <property type="molecule type" value="Genomic_DNA"/>
</dbReference>
<dbReference type="InterPro" id="IPR018044">
    <property type="entry name" value="Peptidase_S11"/>
</dbReference>
<dbReference type="Pfam" id="PF00768">
    <property type="entry name" value="Peptidase_S11"/>
    <property type="match status" value="1"/>
</dbReference>
<dbReference type="InterPro" id="IPR015956">
    <property type="entry name" value="Peniciliin-bd_prot_C_sf"/>
</dbReference>
<keyword evidence="6" id="KW-0645">Protease</keyword>
<comment type="similarity">
    <text evidence="3 13">Belongs to the peptidase S11 family.</text>
</comment>
<keyword evidence="5 16" id="KW-0121">Carboxypeptidase</keyword>
<evidence type="ECO:0000256" key="1">
    <source>
        <dbReference type="ARBA" id="ARBA00003217"/>
    </source>
</evidence>
<dbReference type="GO" id="GO:0004180">
    <property type="term" value="F:carboxypeptidase activity"/>
    <property type="evidence" value="ECO:0007669"/>
    <property type="project" value="UniProtKB-KW"/>
</dbReference>
<evidence type="ECO:0000313" key="16">
    <source>
        <dbReference type="EMBL" id="MBO0448895.1"/>
    </source>
</evidence>
<keyword evidence="11" id="KW-0961">Cell wall biogenesis/degradation</keyword>
<dbReference type="RefSeq" id="WP_206903098.1">
    <property type="nucleotide sequence ID" value="NZ_JAFLVT010000007.1"/>
</dbReference>
<keyword evidence="7 14" id="KW-0732">Signal</keyword>
<evidence type="ECO:0000256" key="7">
    <source>
        <dbReference type="ARBA" id="ARBA00022729"/>
    </source>
</evidence>
<evidence type="ECO:0000256" key="6">
    <source>
        <dbReference type="ARBA" id="ARBA00022670"/>
    </source>
</evidence>
<dbReference type="PANTHER" id="PTHR21581">
    <property type="entry name" value="D-ALANYL-D-ALANINE CARBOXYPEPTIDASE"/>
    <property type="match status" value="1"/>
</dbReference>
<dbReference type="Proteomes" id="UP000664256">
    <property type="component" value="Unassembled WGS sequence"/>
</dbReference>
<protein>
    <recommendedName>
        <fullName evidence="4">serine-type D-Ala-D-Ala carboxypeptidase</fullName>
        <ecNumber evidence="4">3.4.16.4</ecNumber>
    </recommendedName>
</protein>
<dbReference type="InterPro" id="IPR012907">
    <property type="entry name" value="Peptidase_S11_C"/>
</dbReference>
<sequence>MKKIQQILLTLLLFCFTFGFATNVVAAEETNNNFKINAKGAIAVDFKTGKILYNQAGDTPMGIASITKIISLYLVEEAVKEKKLNWEDTVAISDYAANLSVTPDLSNVPLHKENTYTVKELFDSAIIQSANASIVALAEKIAGSEAKFVDQMRVQLKDWGIEDAKVYNASGLNNQYLGDNRYPGSAADAENLLSPRDVAIVASHLIKDYPDVLKVSATTTQMFGANTQSPVEMVNWNWMLPGFINAKEGVDGLKTGTTELAGACFVGTIQRDGQRIITVVLNATDHKNNPSARFVETGKLMDYCYDHWQQKEVLKAGSQLPKQKNIAITDGKQLKTTISLKDSVTLWVRDDLTEELIITPKFDTKKVSDGAVKAPVEKGDVIGKATVSLKGDDLGYLEKAPSHEVSIVIDKAVEKANIFVIFGRKIENFFQSIF</sequence>
<name>A0ABS3H607_9ENTE</name>
<keyword evidence="10" id="KW-0573">Peptidoglycan synthesis</keyword>
<keyword evidence="9" id="KW-0133">Cell shape</keyword>
<evidence type="ECO:0000256" key="10">
    <source>
        <dbReference type="ARBA" id="ARBA00022984"/>
    </source>
</evidence>
<dbReference type="InterPro" id="IPR001967">
    <property type="entry name" value="Peptidase_S11_N"/>
</dbReference>
<organism evidence="16 17">
    <name type="scientific">Candidatus Enterococcus myersii</name>
    <dbReference type="NCBI Taxonomy" id="2815322"/>
    <lineage>
        <taxon>Bacteria</taxon>
        <taxon>Bacillati</taxon>
        <taxon>Bacillota</taxon>
        <taxon>Bacilli</taxon>
        <taxon>Lactobacillales</taxon>
        <taxon>Enterococcaceae</taxon>
        <taxon>Enterococcus</taxon>
    </lineage>
</organism>
<comment type="catalytic activity">
    <reaction evidence="12">
        <text>Preferential cleavage: (Ac)2-L-Lys-D-Ala-|-D-Ala. Also transpeptidation of peptidyl-alanyl moieties that are N-acyl substituents of D-alanine.</text>
        <dbReference type="EC" id="3.4.16.4"/>
    </reaction>
</comment>
<dbReference type="InterPro" id="IPR012338">
    <property type="entry name" value="Beta-lactam/transpept-like"/>
</dbReference>
<dbReference type="SMART" id="SM00936">
    <property type="entry name" value="PBP5_C"/>
    <property type="match status" value="1"/>
</dbReference>
<keyword evidence="8" id="KW-0378">Hydrolase</keyword>
<dbReference type="SUPFAM" id="SSF69189">
    <property type="entry name" value="Penicillin-binding protein associated domain"/>
    <property type="match status" value="1"/>
</dbReference>
<comment type="function">
    <text evidence="1">Removes C-terminal D-alanyl residues from sugar-peptide cell wall precursors.</text>
</comment>
<dbReference type="PANTHER" id="PTHR21581:SF11">
    <property type="entry name" value="D-ALANYL-D-ALANINE CARBOXYPEPTIDASE DACA"/>
    <property type="match status" value="1"/>
</dbReference>
<dbReference type="EC" id="3.4.16.4" evidence="4"/>
<comment type="caution">
    <text evidence="16">The sequence shown here is derived from an EMBL/GenBank/DDBJ whole genome shotgun (WGS) entry which is preliminary data.</text>
</comment>
<evidence type="ECO:0000256" key="13">
    <source>
        <dbReference type="RuleBase" id="RU004016"/>
    </source>
</evidence>
<evidence type="ECO:0000256" key="14">
    <source>
        <dbReference type="SAM" id="SignalP"/>
    </source>
</evidence>
<evidence type="ECO:0000256" key="8">
    <source>
        <dbReference type="ARBA" id="ARBA00022801"/>
    </source>
</evidence>